<feature type="transmembrane region" description="Helical" evidence="5">
    <location>
        <begin position="57"/>
        <end position="75"/>
    </location>
</feature>
<dbReference type="InterPro" id="IPR005828">
    <property type="entry name" value="MFS_sugar_transport-like"/>
</dbReference>
<comment type="caution">
    <text evidence="7">The sequence shown here is derived from an EMBL/GenBank/DDBJ whole genome shotgun (WGS) entry which is preliminary data.</text>
</comment>
<keyword evidence="2 5" id="KW-0812">Transmembrane</keyword>
<dbReference type="Pfam" id="PF00083">
    <property type="entry name" value="Sugar_tr"/>
    <property type="match status" value="1"/>
</dbReference>
<feature type="transmembrane region" description="Helical" evidence="5">
    <location>
        <begin position="306"/>
        <end position="328"/>
    </location>
</feature>
<keyword evidence="8" id="KW-1185">Reference proteome</keyword>
<dbReference type="GO" id="GO:0016020">
    <property type="term" value="C:membrane"/>
    <property type="evidence" value="ECO:0007669"/>
    <property type="project" value="UniProtKB-SubCell"/>
</dbReference>
<proteinExistence type="predicted"/>
<name>A0AAN9T464_9HEMI</name>
<dbReference type="InterPro" id="IPR020846">
    <property type="entry name" value="MFS_dom"/>
</dbReference>
<dbReference type="InterPro" id="IPR036259">
    <property type="entry name" value="MFS_trans_sf"/>
</dbReference>
<organism evidence="7 8">
    <name type="scientific">Parthenolecanium corni</name>
    <dbReference type="NCBI Taxonomy" id="536013"/>
    <lineage>
        <taxon>Eukaryota</taxon>
        <taxon>Metazoa</taxon>
        <taxon>Ecdysozoa</taxon>
        <taxon>Arthropoda</taxon>
        <taxon>Hexapoda</taxon>
        <taxon>Insecta</taxon>
        <taxon>Pterygota</taxon>
        <taxon>Neoptera</taxon>
        <taxon>Paraneoptera</taxon>
        <taxon>Hemiptera</taxon>
        <taxon>Sternorrhyncha</taxon>
        <taxon>Coccoidea</taxon>
        <taxon>Coccidae</taxon>
        <taxon>Parthenolecanium</taxon>
    </lineage>
</organism>
<reference evidence="7 8" key="1">
    <citation type="submission" date="2024-03" db="EMBL/GenBank/DDBJ databases">
        <title>Adaptation during the transition from Ophiocordyceps entomopathogen to insect associate is accompanied by gene loss and intensified selection.</title>
        <authorList>
            <person name="Ward C.M."/>
            <person name="Onetto C.A."/>
            <person name="Borneman A.R."/>
        </authorList>
    </citation>
    <scope>NUCLEOTIDE SEQUENCE [LARGE SCALE GENOMIC DNA]</scope>
    <source>
        <strain evidence="7">AWRI1</strain>
        <tissue evidence="7">Single Adult Female</tissue>
    </source>
</reference>
<feature type="transmembrane region" description="Helical" evidence="5">
    <location>
        <begin position="280"/>
        <end position="299"/>
    </location>
</feature>
<feature type="transmembrane region" description="Helical" evidence="5">
    <location>
        <begin position="409"/>
        <end position="427"/>
    </location>
</feature>
<evidence type="ECO:0000256" key="5">
    <source>
        <dbReference type="SAM" id="Phobius"/>
    </source>
</evidence>
<dbReference type="PANTHER" id="PTHR48021">
    <property type="match status" value="1"/>
</dbReference>
<feature type="transmembrane region" description="Helical" evidence="5">
    <location>
        <begin position="246"/>
        <end position="268"/>
    </location>
</feature>
<dbReference type="GO" id="GO:0022857">
    <property type="term" value="F:transmembrane transporter activity"/>
    <property type="evidence" value="ECO:0007669"/>
    <property type="project" value="InterPro"/>
</dbReference>
<dbReference type="SUPFAM" id="SSF103473">
    <property type="entry name" value="MFS general substrate transporter"/>
    <property type="match status" value="1"/>
</dbReference>
<evidence type="ECO:0000313" key="7">
    <source>
        <dbReference type="EMBL" id="KAK7573587.1"/>
    </source>
</evidence>
<feature type="domain" description="Major facilitator superfamily (MFS) profile" evidence="6">
    <location>
        <begin position="14"/>
        <end position="431"/>
    </location>
</feature>
<dbReference type="EMBL" id="JBBCAQ010000037">
    <property type="protein sequence ID" value="KAK7573587.1"/>
    <property type="molecule type" value="Genomic_DNA"/>
</dbReference>
<accession>A0AAN9T464</accession>
<evidence type="ECO:0000259" key="6">
    <source>
        <dbReference type="PROSITE" id="PS50850"/>
    </source>
</evidence>
<dbReference type="Gene3D" id="1.20.1250.20">
    <property type="entry name" value="MFS general substrate transporter like domains"/>
    <property type="match status" value="1"/>
</dbReference>
<dbReference type="PANTHER" id="PTHR48021:SF46">
    <property type="entry name" value="MAJOR FACILITATOR SUPERFAMILY (MFS) PROFILE DOMAIN-CONTAINING PROTEIN"/>
    <property type="match status" value="1"/>
</dbReference>
<sequence>MTPPGPLSDPVKPGIFSVALGNFMSGTSFGWLSPTLQKYRNAGGDFSFTDDECSRMVAFQFFGVVFGCILLVLCVDRCGRNAMIYFSAILILLSWTCIAVTKIVILHLLTRFAFGISFGLVAALIPIYVAENSSPSVRGVFGSICLLFYYGGVLAGCILATYCAYETAAYIFMGISLINLSSTVLLREPAQYLLAKGRETEAEHRFFSLRGKNDKTKEEFEDIKAKTAEEKPQFFSFIIDSRFGKACTITSLSFLTGFPAMMSMVSLALRPTAQFSSNELSIFLYLLQAIGGLVSPLIIDRFRRRTLWISSSILILIVHCSTAFLYFSEEKNLLIPNYEWLLFASITAYSVLFATLTYSLGMVARAELLPQKFRSVGSASTIIVNALISSLIGHSFLWIANSFGMKMNFIYFAISSLAMLLYIYFYLPETKGMTLTEIEKMLEKAN</sequence>
<evidence type="ECO:0000313" key="8">
    <source>
        <dbReference type="Proteomes" id="UP001367676"/>
    </source>
</evidence>
<feature type="transmembrane region" description="Helical" evidence="5">
    <location>
        <begin position="82"/>
        <end position="106"/>
    </location>
</feature>
<evidence type="ECO:0000256" key="4">
    <source>
        <dbReference type="ARBA" id="ARBA00023136"/>
    </source>
</evidence>
<gene>
    <name evidence="7" type="ORF">V9T40_010778</name>
</gene>
<feature type="transmembrane region" description="Helical" evidence="5">
    <location>
        <begin position="340"/>
        <end position="364"/>
    </location>
</feature>
<evidence type="ECO:0000256" key="2">
    <source>
        <dbReference type="ARBA" id="ARBA00022692"/>
    </source>
</evidence>
<dbReference type="AlphaFoldDB" id="A0AAN9T464"/>
<feature type="transmembrane region" description="Helical" evidence="5">
    <location>
        <begin position="112"/>
        <end position="129"/>
    </location>
</feature>
<evidence type="ECO:0000256" key="1">
    <source>
        <dbReference type="ARBA" id="ARBA00004141"/>
    </source>
</evidence>
<feature type="transmembrane region" description="Helical" evidence="5">
    <location>
        <begin position="141"/>
        <end position="162"/>
    </location>
</feature>
<dbReference type="InterPro" id="IPR050549">
    <property type="entry name" value="MFS_Trehalose_Transporter"/>
</dbReference>
<feature type="transmembrane region" description="Helical" evidence="5">
    <location>
        <begin position="168"/>
        <end position="186"/>
    </location>
</feature>
<comment type="subcellular location">
    <subcellularLocation>
        <location evidence="1">Membrane</location>
        <topology evidence="1">Multi-pass membrane protein</topology>
    </subcellularLocation>
</comment>
<keyword evidence="4 5" id="KW-0472">Membrane</keyword>
<keyword evidence="3 5" id="KW-1133">Transmembrane helix</keyword>
<dbReference type="PROSITE" id="PS50850">
    <property type="entry name" value="MFS"/>
    <property type="match status" value="1"/>
</dbReference>
<evidence type="ECO:0000256" key="3">
    <source>
        <dbReference type="ARBA" id="ARBA00022989"/>
    </source>
</evidence>
<protein>
    <recommendedName>
        <fullName evidence="6">Major facilitator superfamily (MFS) profile domain-containing protein</fullName>
    </recommendedName>
</protein>
<dbReference type="Proteomes" id="UP001367676">
    <property type="component" value="Unassembled WGS sequence"/>
</dbReference>
<feature type="transmembrane region" description="Helical" evidence="5">
    <location>
        <begin position="376"/>
        <end position="397"/>
    </location>
</feature>